<dbReference type="PANTHER" id="PTHR38340:SF1">
    <property type="entry name" value="S-LAYER PROTEIN"/>
    <property type="match status" value="1"/>
</dbReference>
<evidence type="ECO:0000256" key="2">
    <source>
        <dbReference type="ARBA" id="ARBA00022525"/>
    </source>
</evidence>
<dbReference type="SUPFAM" id="SSF51120">
    <property type="entry name" value="beta-Roll"/>
    <property type="match status" value="4"/>
</dbReference>
<dbReference type="InterPro" id="IPR018511">
    <property type="entry name" value="Hemolysin-typ_Ca-bd_CS"/>
</dbReference>
<sequence>MKVEDDFNGTNRNDRIIVGSGAQNVEGGGGNDRIVSLADAGEPDPAQTDGSDGRVTEAVLAETANDTLTGGDGADRFEFHALIDAKEEVIAQHTNSAGRTNWAKVAGENDNVHDHWVNGFGFDTITDFSKAECDTIEIKGHTATIQSITYGEDEGGAYSLITVISQPGNGGAGGANTATGAHDEDPLGQIKVYGDEVTLDDVKVTNTNDGIDRLYHADAVYGAIDAGVTQEVYTNTDGDNYDGSLYRQRDVVHAGEGSQTIDTGGGNDLIFSYSDGGEPDPAQTDGADGRVNPAVPDGAADDVLAGGQGKDTFAFRLLLNAKEEILEKHTRDDGSVNWRKVAGENDNVHDHWVEGIGNDTILDFSNQDGDKIDIRGHTVEIASITYGEDDGDDFSLIALRSQQGDGGGAHDEDPLGTIKVYGDKVTEDDINVKAKVFYGVDQLDELSDGEATAPASTPEREIVQPQWVAEDPESIDLNFEGTSRWDFIKAGSGSQTVNGGAGGDRFISYGDAGEPDPAQTDGADGRVNPSLSESASDDVFIGGAGGDRFEFHALLNARAEVLAQHTNDRGHVNWRKVAGENDNVHDHWVEGIGNDMIMDYNKSEGDKIVVRGHTVEIADITYGADEGGEFSLVRIISQQGNGGAGGANTETGAHDEDPLGTIKVYGDKVNLEDIKVQASGVFDGVDRLAEADQLAEFNGGVQSFASSTDGEEIITAPASIKTTDHIEIGAGAQTVFAGAGRDYIRVYADAGEPDPAQTDGAEGRINPPVDPSTTNDVISGGQGKDRFTFNMLLNATAVVLAKHTRDDGSINWRKVAGENDAVHDHWVEGIGNDTLLDFSEQDGDQIILRGHTVEIADITYGEDAGGDYSLIAIRSQQGDGGGAHDEDPLGTLKVYGDTVTQENVTVQAKGVFDGIDAFEPIANAPAHQAGTDGSDNLLGTDGADNIHGNRGNDLITAGDGNDFVFGDGGNDILFGGDGNDYLEGGWGRDLLDGGDDNDVLVSTGGIDVMIGGDGADTFGFQGKSKGGTIVDWEAGVDRIDLSRLDEVDEFEDITITQTSDTAATITFVNDKCQEASVDVFSSSAFELTTNNFLI</sequence>
<dbReference type="PRINTS" id="PR00313">
    <property type="entry name" value="CABNDNGRPT"/>
</dbReference>
<organism evidence="4 5">
    <name type="scientific">Roseovarius rhodophyticola</name>
    <dbReference type="NCBI Taxonomy" id="3080827"/>
    <lineage>
        <taxon>Bacteria</taxon>
        <taxon>Pseudomonadati</taxon>
        <taxon>Pseudomonadota</taxon>
        <taxon>Alphaproteobacteria</taxon>
        <taxon>Rhodobacterales</taxon>
        <taxon>Roseobacteraceae</taxon>
        <taxon>Roseovarius</taxon>
    </lineage>
</organism>
<feature type="region of interest" description="Disordered" evidence="3">
    <location>
        <begin position="256"/>
        <end position="294"/>
    </location>
</feature>
<feature type="region of interest" description="Disordered" evidence="3">
    <location>
        <begin position="754"/>
        <end position="777"/>
    </location>
</feature>
<feature type="region of interest" description="Disordered" evidence="3">
    <location>
        <begin position="1"/>
        <end position="32"/>
    </location>
</feature>
<comment type="subcellular location">
    <subcellularLocation>
        <location evidence="1">Secreted</location>
    </subcellularLocation>
</comment>
<evidence type="ECO:0000256" key="3">
    <source>
        <dbReference type="SAM" id="MobiDB-lite"/>
    </source>
</evidence>
<protein>
    <submittedName>
        <fullName evidence="4">Calcium-binding protein</fullName>
    </submittedName>
</protein>
<keyword evidence="5" id="KW-1185">Reference proteome</keyword>
<dbReference type="Proteomes" id="UP001281305">
    <property type="component" value="Chromosome"/>
</dbReference>
<evidence type="ECO:0000256" key="1">
    <source>
        <dbReference type="ARBA" id="ARBA00004613"/>
    </source>
</evidence>
<dbReference type="InterPro" id="IPR050557">
    <property type="entry name" value="RTX_toxin/Mannuronan_C5-epim"/>
</dbReference>
<keyword evidence="2" id="KW-0964">Secreted</keyword>
<dbReference type="EMBL" id="CP146606">
    <property type="protein sequence ID" value="WYK16839.1"/>
    <property type="molecule type" value="Genomic_DNA"/>
</dbReference>
<dbReference type="Gene3D" id="2.150.10.10">
    <property type="entry name" value="Serralysin-like metalloprotease, C-terminal"/>
    <property type="match status" value="4"/>
</dbReference>
<evidence type="ECO:0000313" key="5">
    <source>
        <dbReference type="Proteomes" id="UP001281305"/>
    </source>
</evidence>
<proteinExistence type="predicted"/>
<gene>
    <name evidence="4" type="ORF">RZS32_010385</name>
</gene>
<feature type="region of interest" description="Disordered" evidence="3">
    <location>
        <begin position="499"/>
        <end position="533"/>
    </location>
</feature>
<dbReference type="InterPro" id="IPR001343">
    <property type="entry name" value="Hemolysn_Ca-bd"/>
</dbReference>
<name>A0ABZ2TC71_9RHOB</name>
<accession>A0ABZ2TC71</accession>
<reference evidence="4 5" key="1">
    <citation type="submission" date="2024-02" db="EMBL/GenBank/DDBJ databases">
        <title>Roseovarius strain W115 nov., isolated from a marine algae.</title>
        <authorList>
            <person name="Lee M.W."/>
            <person name="Lee J.K."/>
            <person name="Kim J.M."/>
            <person name="Choi D.G."/>
            <person name="Baek J.H."/>
            <person name="Bayburt H."/>
            <person name="Jung J.J."/>
            <person name="Han D.M."/>
            <person name="Jeon C.O."/>
        </authorList>
    </citation>
    <scope>NUCLEOTIDE SEQUENCE [LARGE SCALE GENOMIC DNA]</scope>
    <source>
        <strain evidence="4 5">W115</strain>
    </source>
</reference>
<dbReference type="Pfam" id="PF00353">
    <property type="entry name" value="HemolysinCabind"/>
    <property type="match status" value="8"/>
</dbReference>
<dbReference type="PROSITE" id="PS00330">
    <property type="entry name" value="HEMOLYSIN_CALCIUM"/>
    <property type="match status" value="2"/>
</dbReference>
<dbReference type="InterPro" id="IPR011049">
    <property type="entry name" value="Serralysin-like_metalloprot_C"/>
</dbReference>
<dbReference type="PANTHER" id="PTHR38340">
    <property type="entry name" value="S-LAYER PROTEIN"/>
    <property type="match status" value="1"/>
</dbReference>
<evidence type="ECO:0000313" key="4">
    <source>
        <dbReference type="EMBL" id="WYK16839.1"/>
    </source>
</evidence>
<dbReference type="RefSeq" id="WP_317056907.1">
    <property type="nucleotide sequence ID" value="NZ_CP146606.1"/>
</dbReference>